<organism evidence="1">
    <name type="scientific">Anguilla anguilla</name>
    <name type="common">European freshwater eel</name>
    <name type="synonym">Muraena anguilla</name>
    <dbReference type="NCBI Taxonomy" id="7936"/>
    <lineage>
        <taxon>Eukaryota</taxon>
        <taxon>Metazoa</taxon>
        <taxon>Chordata</taxon>
        <taxon>Craniata</taxon>
        <taxon>Vertebrata</taxon>
        <taxon>Euteleostomi</taxon>
        <taxon>Actinopterygii</taxon>
        <taxon>Neopterygii</taxon>
        <taxon>Teleostei</taxon>
        <taxon>Anguilliformes</taxon>
        <taxon>Anguillidae</taxon>
        <taxon>Anguilla</taxon>
    </lineage>
</organism>
<proteinExistence type="predicted"/>
<dbReference type="EMBL" id="GBXM01094713">
    <property type="protein sequence ID" value="JAH13864.1"/>
    <property type="molecule type" value="Transcribed_RNA"/>
</dbReference>
<accession>A0A0E9QAT8</accession>
<dbReference type="AlphaFoldDB" id="A0A0E9QAT8"/>
<reference evidence="1" key="1">
    <citation type="submission" date="2014-11" db="EMBL/GenBank/DDBJ databases">
        <authorList>
            <person name="Amaro Gonzalez C."/>
        </authorList>
    </citation>
    <scope>NUCLEOTIDE SEQUENCE</scope>
</reference>
<sequence>MSLVLAMPLNPQVCERSHSNGPCAIFWGLMRYRSMELIYLCLRACPF</sequence>
<evidence type="ECO:0000313" key="1">
    <source>
        <dbReference type="EMBL" id="JAH13864.1"/>
    </source>
</evidence>
<protein>
    <submittedName>
        <fullName evidence="1">Uncharacterized protein</fullName>
    </submittedName>
</protein>
<name>A0A0E9QAT8_ANGAN</name>
<reference evidence="1" key="2">
    <citation type="journal article" date="2015" name="Fish Shellfish Immunol.">
        <title>Early steps in the European eel (Anguilla anguilla)-Vibrio vulnificus interaction in the gills: Role of the RtxA13 toxin.</title>
        <authorList>
            <person name="Callol A."/>
            <person name="Pajuelo D."/>
            <person name="Ebbesson L."/>
            <person name="Teles M."/>
            <person name="MacKenzie S."/>
            <person name="Amaro C."/>
        </authorList>
    </citation>
    <scope>NUCLEOTIDE SEQUENCE</scope>
</reference>